<comment type="caution">
    <text evidence="1">The sequence shown here is derived from an EMBL/GenBank/DDBJ whole genome shotgun (WGS) entry which is preliminary data.</text>
</comment>
<dbReference type="AlphaFoldDB" id="A0A261UFE9"/>
<evidence type="ECO:0000313" key="2">
    <source>
        <dbReference type="Proteomes" id="UP000215767"/>
    </source>
</evidence>
<protein>
    <submittedName>
        <fullName evidence="1">Uncharacterized protein</fullName>
    </submittedName>
</protein>
<reference evidence="2" key="1">
    <citation type="submission" date="2017-05" db="EMBL/GenBank/DDBJ databases">
        <title>Complete and WGS of Bordetella genogroups.</title>
        <authorList>
            <person name="Spilker T."/>
            <person name="Lipuma J."/>
        </authorList>
    </citation>
    <scope>NUCLEOTIDE SEQUENCE [LARGE SCALE GENOMIC DNA]</scope>
    <source>
        <strain evidence="2">AU8856</strain>
    </source>
</reference>
<proteinExistence type="predicted"/>
<evidence type="ECO:0000313" key="1">
    <source>
        <dbReference type="EMBL" id="OZI59930.1"/>
    </source>
</evidence>
<dbReference type="EMBL" id="NEVS01000004">
    <property type="protein sequence ID" value="OZI59930.1"/>
    <property type="molecule type" value="Genomic_DNA"/>
</dbReference>
<dbReference type="Proteomes" id="UP000215767">
    <property type="component" value="Unassembled WGS sequence"/>
</dbReference>
<gene>
    <name evidence="1" type="ORF">CAL28_10610</name>
</gene>
<name>A0A261UFE9_9BORD</name>
<keyword evidence="2" id="KW-1185">Reference proteome</keyword>
<accession>A0A261UFE9</accession>
<sequence>MQARRPSKEAALARIERLFAGEDMAREMDFRTKIGPELHERLENWGWVMRDKITPGTSPTAKICHQLAVMAGKYKPEHHSEPPTRAQTADAAEIEQAWRNELMPMKAKMMLAGYYTYRLHPHRVCRAAAIRFADFDAEMGRACGFLATILERLAARRNRAQNPLHNLTADTPCVAE</sequence>
<organism evidence="1 2">
    <name type="scientific">Bordetella genomosp. 11</name>
    <dbReference type="NCBI Taxonomy" id="1416808"/>
    <lineage>
        <taxon>Bacteria</taxon>
        <taxon>Pseudomonadati</taxon>
        <taxon>Pseudomonadota</taxon>
        <taxon>Betaproteobacteria</taxon>
        <taxon>Burkholderiales</taxon>
        <taxon>Alcaligenaceae</taxon>
        <taxon>Bordetella</taxon>
    </lineage>
</organism>